<evidence type="ECO:0000256" key="2">
    <source>
        <dbReference type="SAM" id="MobiDB-lite"/>
    </source>
</evidence>
<accession>A0A9E8S936</accession>
<dbReference type="InterPro" id="IPR002630">
    <property type="entry name" value="Orbi_NS1"/>
</dbReference>
<feature type="region of interest" description="Disordered" evidence="2">
    <location>
        <begin position="512"/>
        <end position="536"/>
    </location>
</feature>
<dbReference type="EMBL" id="OM264157">
    <property type="protein sequence ID" value="WAB54556.1"/>
    <property type="molecule type" value="Genomic_RNA"/>
</dbReference>
<organism evidence="3">
    <name type="scientific">Guangdong tick orbivirus</name>
    <dbReference type="NCBI Taxonomy" id="2998222"/>
    <lineage>
        <taxon>Viruses</taxon>
        <taxon>Riboviria</taxon>
        <taxon>Orthornavirae</taxon>
        <taxon>Duplornaviricota</taxon>
        <taxon>Resentoviricetes</taxon>
        <taxon>Reovirales</taxon>
        <taxon>Sedoreoviridae</taxon>
        <taxon>Orbivirus</taxon>
    </lineage>
</organism>
<name>A0A9E8S936_9REOV</name>
<evidence type="ECO:0000313" key="3">
    <source>
        <dbReference type="EMBL" id="WAB54556.1"/>
    </source>
</evidence>
<evidence type="ECO:0000256" key="1">
    <source>
        <dbReference type="ARBA" id="ARBA00014071"/>
    </source>
</evidence>
<proteinExistence type="predicted"/>
<feature type="compositionally biased region" description="Pro residues" evidence="2">
    <location>
        <begin position="517"/>
        <end position="536"/>
    </location>
</feature>
<dbReference type="Pfam" id="PF01718">
    <property type="entry name" value="Orbi_NS1"/>
    <property type="match status" value="1"/>
</dbReference>
<reference evidence="3" key="1">
    <citation type="submission" date="2022-01" db="EMBL/GenBank/DDBJ databases">
        <authorList>
            <person name="Guo L."/>
            <person name="Shao J."/>
            <person name="Liu Q."/>
        </authorList>
    </citation>
    <scope>NUCLEOTIDE SEQUENCE</scope>
    <source>
        <strain evidence="3">GD-2020</strain>
    </source>
</reference>
<gene>
    <name evidence="3" type="primary">NS1</name>
</gene>
<protein>
    <recommendedName>
        <fullName evidence="1">Non-structural protein NS1</fullName>
    </recommendedName>
</protein>
<sequence>MESFIARYCRREDDRVNVRLFCALSPYWQCGHRRGFCRDGLDCLATDYKHKIECAFRAVDHQKAQRLIDVAGICATSRAEVWCQVVNAVNCAPMRDLGLALEDAHTALNNALTMRNETPAPFLTQRDGVYMDDSLSLLPAFWIPTNEGRMPYVSDALRCGRYLCLFLEDDIVPDTFTFQREPEVLFLTNHFLQWAPNARTQNDDDGIATWICCFRHATRPLFDDGHYGPILLRHLDSASNILRKQSTRDAERFFFQAFAEHGSGINDLDSILHTSLSGDPLIYHYYNGATTFSGVFLPLLLLRGLRSGAYTAQEVFPWFADRAGTCQMCFITDRTRSQRAIVVDSRAGDVADGVAVRTLRPLRHGGEDLEGISMMNLTRDECLTRQGDHWCATPARSARDAVLIAATLMHRFMRGPGVSDEFLRTLLIDVISRTYLHWLPPMHESRVLFCLASLLFRGSSAEEVVSAATWRDLGRFLKSIFESSPLTLAQSRGLHQTLTLFSVYHPQNLAQRGYTAPSPPPPPPRVRGPPLPPVRQ</sequence>